<accession>A0A166B1P0</accession>
<gene>
    <name evidence="2" type="ORF">FIBSPDRAFT_870512</name>
</gene>
<proteinExistence type="predicted"/>
<dbReference type="EMBL" id="KV417651">
    <property type="protein sequence ID" value="KZP12186.1"/>
    <property type="molecule type" value="Genomic_DNA"/>
</dbReference>
<reference evidence="2" key="1">
    <citation type="journal article" date="2016" name="Mol. Biol. Evol.">
        <title>Comparative Genomics of Early-Diverging Mushroom-Forming Fungi Provides Insights into the Origins of Lignocellulose Decay Capabilities.</title>
        <authorList>
            <person name="Nagy L.G."/>
            <person name="Riley R."/>
            <person name="Tritt A."/>
            <person name="Adam C."/>
            <person name="Daum C."/>
            <person name="Floudas D."/>
            <person name="Sun H."/>
            <person name="Yadav J.S."/>
            <person name="Pangilinan J."/>
            <person name="Larsson K.H."/>
            <person name="Matsuura K."/>
            <person name="Barry K."/>
            <person name="Labutti K."/>
            <person name="Kuo R."/>
            <person name="Ohm R.A."/>
            <person name="Bhattacharya S.S."/>
            <person name="Shirouzu T."/>
            <person name="Yoshinaga Y."/>
            <person name="Martin F.M."/>
            <person name="Grigoriev I.V."/>
            <person name="Hibbett D.S."/>
        </authorList>
    </citation>
    <scope>NUCLEOTIDE SEQUENCE [LARGE SCALE GENOMIC DNA]</scope>
    <source>
        <strain evidence="2">CBS 109695</strain>
    </source>
</reference>
<organism evidence="2">
    <name type="scientific">Athelia psychrophila</name>
    <dbReference type="NCBI Taxonomy" id="1759441"/>
    <lineage>
        <taxon>Eukaryota</taxon>
        <taxon>Fungi</taxon>
        <taxon>Dikarya</taxon>
        <taxon>Basidiomycota</taxon>
        <taxon>Agaricomycotina</taxon>
        <taxon>Agaricomycetes</taxon>
        <taxon>Agaricomycetidae</taxon>
        <taxon>Atheliales</taxon>
        <taxon>Atheliaceae</taxon>
        <taxon>Athelia</taxon>
    </lineage>
</organism>
<keyword evidence="1" id="KW-0732">Signal</keyword>
<feature type="non-terminal residue" evidence="2">
    <location>
        <position position="1"/>
    </location>
</feature>
<sequence length="70" mass="7843">TSNIACAYSFLFLCLPSRWPIHACFPVPPSTYQSASNSEPQVPPLRSAVPDSPKEYMRARWRPPSSIVHV</sequence>
<name>A0A166B1P0_9AGAM</name>
<feature type="chain" id="PRO_5007870990" evidence="1">
    <location>
        <begin position="24"/>
        <end position="70"/>
    </location>
</feature>
<evidence type="ECO:0000313" key="2">
    <source>
        <dbReference type="EMBL" id="KZP12186.1"/>
    </source>
</evidence>
<feature type="signal peptide" evidence="1">
    <location>
        <begin position="1"/>
        <end position="23"/>
    </location>
</feature>
<dbReference type="AlphaFoldDB" id="A0A166B1P0"/>
<protein>
    <submittedName>
        <fullName evidence="2">Uncharacterized protein</fullName>
    </submittedName>
</protein>
<evidence type="ECO:0000256" key="1">
    <source>
        <dbReference type="SAM" id="SignalP"/>
    </source>
</evidence>